<gene>
    <name evidence="4" type="ORF">GA0070606_1949</name>
</gene>
<evidence type="ECO:0000256" key="3">
    <source>
        <dbReference type="SAM" id="MobiDB-lite"/>
    </source>
</evidence>
<dbReference type="AlphaFoldDB" id="A0A1C6UEJ2"/>
<evidence type="ECO:0000256" key="2">
    <source>
        <dbReference type="ARBA" id="ARBA00022649"/>
    </source>
</evidence>
<keyword evidence="5" id="KW-1185">Reference proteome</keyword>
<dbReference type="SUPFAM" id="SSF50118">
    <property type="entry name" value="Cell growth inhibitor/plasmid maintenance toxic component"/>
    <property type="match status" value="1"/>
</dbReference>
<dbReference type="Proteomes" id="UP000199001">
    <property type="component" value="Unassembled WGS sequence"/>
</dbReference>
<dbReference type="Gene3D" id="2.30.30.110">
    <property type="match status" value="1"/>
</dbReference>
<dbReference type="InterPro" id="IPR011067">
    <property type="entry name" value="Plasmid_toxin/cell-grow_inhib"/>
</dbReference>
<sequence length="181" mass="19782">MPEWLLWAAAVVLAVAAGWAWSEWRRGARGGARGGAPRRPERPRTRPGRGPASRGGPGRSSAPPRPRTAERAPADAPRPGDIWWAEVPYADGTGSKVRPCLVLRADARGADVLKITSQDKSARDDHVRIPTREWDPDADHDSFLDLAEPVHVPLADFARRAGACDPALWRRVRRLPHLPGA</sequence>
<dbReference type="OrthoDB" id="3295034at2"/>
<dbReference type="RefSeq" id="WP_091096948.1">
    <property type="nucleotide sequence ID" value="NZ_FMHZ01000002.1"/>
</dbReference>
<dbReference type="EMBL" id="FMHZ01000002">
    <property type="protein sequence ID" value="SCL52384.1"/>
    <property type="molecule type" value="Genomic_DNA"/>
</dbReference>
<name>A0A1C6UEJ2_9ACTN</name>
<evidence type="ECO:0000256" key="1">
    <source>
        <dbReference type="ARBA" id="ARBA00007521"/>
    </source>
</evidence>
<reference evidence="5" key="1">
    <citation type="submission" date="2016-06" db="EMBL/GenBank/DDBJ databases">
        <authorList>
            <person name="Varghese N."/>
            <person name="Submissions Spin"/>
        </authorList>
    </citation>
    <scope>NUCLEOTIDE SEQUENCE [LARGE SCALE GENOMIC DNA]</scope>
    <source>
        <strain evidence="5">DSM 43903</strain>
    </source>
</reference>
<dbReference type="Pfam" id="PF02452">
    <property type="entry name" value="PemK_toxin"/>
    <property type="match status" value="1"/>
</dbReference>
<feature type="region of interest" description="Disordered" evidence="3">
    <location>
        <begin position="26"/>
        <end position="82"/>
    </location>
</feature>
<evidence type="ECO:0000313" key="5">
    <source>
        <dbReference type="Proteomes" id="UP000199001"/>
    </source>
</evidence>
<comment type="similarity">
    <text evidence="1">Belongs to the PemK/MazF family.</text>
</comment>
<dbReference type="InterPro" id="IPR003477">
    <property type="entry name" value="PemK-like"/>
</dbReference>
<dbReference type="STRING" id="47855.GA0070606_1949"/>
<proteinExistence type="inferred from homology"/>
<accession>A0A1C6UEJ2</accession>
<keyword evidence="2" id="KW-1277">Toxin-antitoxin system</keyword>
<protein>
    <submittedName>
        <fullName evidence="4">PemK-like, MazF-like toxin of type II toxin-antitoxin system</fullName>
    </submittedName>
</protein>
<organism evidence="4 5">
    <name type="scientific">Micromonospora citrea</name>
    <dbReference type="NCBI Taxonomy" id="47855"/>
    <lineage>
        <taxon>Bacteria</taxon>
        <taxon>Bacillati</taxon>
        <taxon>Actinomycetota</taxon>
        <taxon>Actinomycetes</taxon>
        <taxon>Micromonosporales</taxon>
        <taxon>Micromonosporaceae</taxon>
        <taxon>Micromonospora</taxon>
    </lineage>
</organism>
<dbReference type="GO" id="GO:0003677">
    <property type="term" value="F:DNA binding"/>
    <property type="evidence" value="ECO:0007669"/>
    <property type="project" value="InterPro"/>
</dbReference>
<evidence type="ECO:0000313" key="4">
    <source>
        <dbReference type="EMBL" id="SCL52384.1"/>
    </source>
</evidence>